<evidence type="ECO:0000313" key="3">
    <source>
        <dbReference type="Proteomes" id="UP000282087"/>
    </source>
</evidence>
<reference evidence="2 3" key="1">
    <citation type="submission" date="2018-06" db="EMBL/GenBank/DDBJ databases">
        <title>Comparative genomics of downy mildews reveals potential adaptations to biotrophy.</title>
        <authorList>
            <person name="Fletcher K."/>
            <person name="Klosterman S.J."/>
            <person name="Derevnina L."/>
            <person name="Martin F."/>
            <person name="Koike S."/>
            <person name="Reyes Chin-Wo S."/>
            <person name="Mou B."/>
            <person name="Michelmore R."/>
        </authorList>
    </citation>
    <scope>NUCLEOTIDE SEQUENCE [LARGE SCALE GENOMIC DNA]</scope>
    <source>
        <strain evidence="2 3">R14</strain>
    </source>
</reference>
<keyword evidence="3" id="KW-1185">Reference proteome</keyword>
<dbReference type="EMBL" id="QLLG01000321">
    <property type="protein sequence ID" value="RMX64326.1"/>
    <property type="molecule type" value="Genomic_DNA"/>
</dbReference>
<dbReference type="AlphaFoldDB" id="A0A3M6VFW1"/>
<comment type="caution">
    <text evidence="2">The sequence shown here is derived from an EMBL/GenBank/DDBJ whole genome shotgun (WGS) entry which is preliminary data.</text>
</comment>
<gene>
    <name evidence="2" type="ORF">DD238_005555</name>
</gene>
<organism evidence="2 3">
    <name type="scientific">Peronospora effusa</name>
    <dbReference type="NCBI Taxonomy" id="542832"/>
    <lineage>
        <taxon>Eukaryota</taxon>
        <taxon>Sar</taxon>
        <taxon>Stramenopiles</taxon>
        <taxon>Oomycota</taxon>
        <taxon>Peronosporomycetes</taxon>
        <taxon>Peronosporales</taxon>
        <taxon>Peronosporaceae</taxon>
        <taxon>Peronospora</taxon>
    </lineage>
</organism>
<evidence type="ECO:0000313" key="2">
    <source>
        <dbReference type="EMBL" id="RMX64326.1"/>
    </source>
</evidence>
<sequence length="186" mass="22040">MVYSWEQRQESIIKEAEKDKKLNIVEKIDLLTQQNGARKRVLNELMEEWLEKRYTKESLLNHLGLSPNLPQTGRDVLRFKAWMEYVRLLANKNNSRIKENLRAKNVRYKKAMFESLIHGNRYTLDQLGKFSEELKQLNFDRDKKLAKDLAKWCKEKKEKMKGPGKTASTSLDAQGKLKQNKRKRDT</sequence>
<name>A0A3M6VFW1_9STRA</name>
<feature type="region of interest" description="Disordered" evidence="1">
    <location>
        <begin position="155"/>
        <end position="186"/>
    </location>
</feature>
<proteinExistence type="predicted"/>
<protein>
    <submittedName>
        <fullName evidence="2">Uncharacterized protein</fullName>
    </submittedName>
</protein>
<accession>A0A3M6VFW1</accession>
<evidence type="ECO:0000256" key="1">
    <source>
        <dbReference type="SAM" id="MobiDB-lite"/>
    </source>
</evidence>
<dbReference type="Proteomes" id="UP000282087">
    <property type="component" value="Unassembled WGS sequence"/>
</dbReference>